<dbReference type="Gene3D" id="3.30.40.10">
    <property type="entry name" value="Zinc/RING finger domain, C3HC4 (zinc finger)"/>
    <property type="match status" value="1"/>
</dbReference>
<keyword evidence="2 4" id="KW-0863">Zinc-finger</keyword>
<dbReference type="PROSITE" id="PS50089">
    <property type="entry name" value="ZF_RING_2"/>
    <property type="match status" value="1"/>
</dbReference>
<dbReference type="PANTHER" id="PTHR21319">
    <property type="entry name" value="RING FINGER AND CHY ZINC FINGER DOMAIN-CONTAINING PROTEIN 1"/>
    <property type="match status" value="1"/>
</dbReference>
<dbReference type="InterPro" id="IPR017921">
    <property type="entry name" value="Znf_CTCHY"/>
</dbReference>
<dbReference type="Pfam" id="PF13639">
    <property type="entry name" value="zf-RING_2"/>
    <property type="match status" value="1"/>
</dbReference>
<dbReference type="GO" id="GO:0006511">
    <property type="term" value="P:ubiquitin-dependent protein catabolic process"/>
    <property type="evidence" value="ECO:0007669"/>
    <property type="project" value="TreeGrafter"/>
</dbReference>
<evidence type="ECO:0000259" key="6">
    <source>
        <dbReference type="PROSITE" id="PS51266"/>
    </source>
</evidence>
<accession>A0A7S0G0K0</accession>
<dbReference type="SUPFAM" id="SSF161245">
    <property type="entry name" value="Zinc hairpin stack"/>
    <property type="match status" value="1"/>
</dbReference>
<sequence length="329" mass="37326">MSGYPLALLIERESFEGGENSCRDLEEFLLRKSLNYPYRCDEDDHTYGLGSQVSCEGSATDSDHACGSGSDLSTVQRTYNDESAKVLGCPHYKRGCRVVAFCCRKLYTCRRCHDENEDHVMDRKLTQEIQCMTCGLFQAPCAVCNGCGSRFARHFCGECNLWEDDPAKEIYHCDDCGICRLGKGIGKDYFHCSRCNACVALESKAEHKCVAGSLDCNCPVCHDPLYSSTEKVIFMRCGHAMHDMCFNDYTKHYFTCPLCRKALGDMTEFYKAIDEQLKVSRVLTGRDDFKSHIFCNDCEVKSEVPHHSQYHKCHKCEGYNTMVLNVIRT</sequence>
<dbReference type="GO" id="GO:0005634">
    <property type="term" value="C:nucleus"/>
    <property type="evidence" value="ECO:0007669"/>
    <property type="project" value="TreeGrafter"/>
</dbReference>
<dbReference type="Gene3D" id="2.20.28.10">
    <property type="match status" value="1"/>
</dbReference>
<dbReference type="EMBL" id="HBEK01001973">
    <property type="protein sequence ID" value="CAD8391138.1"/>
    <property type="molecule type" value="Transcribed_RNA"/>
</dbReference>
<feature type="domain" description="CTCHY-type" evidence="7">
    <location>
        <begin position="151"/>
        <end position="217"/>
    </location>
</feature>
<dbReference type="InterPro" id="IPR013083">
    <property type="entry name" value="Znf_RING/FYVE/PHD"/>
</dbReference>
<reference evidence="8" key="1">
    <citation type="submission" date="2021-01" db="EMBL/GenBank/DDBJ databases">
        <authorList>
            <person name="Corre E."/>
            <person name="Pelletier E."/>
            <person name="Niang G."/>
            <person name="Scheremetjew M."/>
            <person name="Finn R."/>
            <person name="Kale V."/>
            <person name="Holt S."/>
            <person name="Cochrane G."/>
            <person name="Meng A."/>
            <person name="Brown T."/>
            <person name="Cohen L."/>
        </authorList>
    </citation>
    <scope>NUCLEOTIDE SEQUENCE</scope>
    <source>
        <strain evidence="8">UTEX LB 2760</strain>
    </source>
</reference>
<feature type="domain" description="RING-type" evidence="5">
    <location>
        <begin position="218"/>
        <end position="260"/>
    </location>
</feature>
<dbReference type="Pfam" id="PF14599">
    <property type="entry name" value="zinc_ribbon_6"/>
    <property type="match status" value="1"/>
</dbReference>
<dbReference type="PROSITE" id="PS51266">
    <property type="entry name" value="ZF_CHY"/>
    <property type="match status" value="1"/>
</dbReference>
<dbReference type="PANTHER" id="PTHR21319:SF0">
    <property type="entry name" value="AND RING FINGER DOMAIN PROTEIN, PUTATIVE (AFU_ORTHOLOGUE AFUA_1G08900)-RELATED"/>
    <property type="match status" value="1"/>
</dbReference>
<dbReference type="InterPro" id="IPR008913">
    <property type="entry name" value="Znf_CHY"/>
</dbReference>
<dbReference type="PROSITE" id="PS51270">
    <property type="entry name" value="ZF_CTCHY"/>
    <property type="match status" value="1"/>
</dbReference>
<dbReference type="SMART" id="SM00184">
    <property type="entry name" value="RING"/>
    <property type="match status" value="1"/>
</dbReference>
<evidence type="ECO:0000256" key="1">
    <source>
        <dbReference type="ARBA" id="ARBA00022723"/>
    </source>
</evidence>
<dbReference type="GO" id="GO:0008270">
    <property type="term" value="F:zinc ion binding"/>
    <property type="evidence" value="ECO:0007669"/>
    <property type="project" value="UniProtKB-KW"/>
</dbReference>
<organism evidence="8">
    <name type="scientific">Rhodosorus marinus</name>
    <dbReference type="NCBI Taxonomy" id="101924"/>
    <lineage>
        <taxon>Eukaryota</taxon>
        <taxon>Rhodophyta</taxon>
        <taxon>Stylonematophyceae</taxon>
        <taxon>Stylonematales</taxon>
        <taxon>Stylonemataceae</taxon>
        <taxon>Rhodosorus</taxon>
    </lineage>
</organism>
<protein>
    <recommendedName>
        <fullName evidence="9">RING finger and CHY zinc finger domain-containing protein 1</fullName>
    </recommendedName>
</protein>
<evidence type="ECO:0000259" key="5">
    <source>
        <dbReference type="PROSITE" id="PS50089"/>
    </source>
</evidence>
<dbReference type="InterPro" id="IPR037274">
    <property type="entry name" value="Znf_CHY_sf"/>
</dbReference>
<keyword evidence="3" id="KW-0862">Zinc</keyword>
<evidence type="ECO:0000256" key="3">
    <source>
        <dbReference type="ARBA" id="ARBA00022833"/>
    </source>
</evidence>
<dbReference type="AlphaFoldDB" id="A0A7S0G0K0"/>
<gene>
    <name evidence="8" type="ORF">RMAR0315_LOCUS1113</name>
</gene>
<evidence type="ECO:0000256" key="4">
    <source>
        <dbReference type="PROSITE-ProRule" id="PRU00601"/>
    </source>
</evidence>
<name>A0A7S0G0K0_9RHOD</name>
<dbReference type="SUPFAM" id="SSF57850">
    <property type="entry name" value="RING/U-box"/>
    <property type="match status" value="1"/>
</dbReference>
<dbReference type="InterPro" id="IPR001841">
    <property type="entry name" value="Znf_RING"/>
</dbReference>
<dbReference type="Pfam" id="PF05495">
    <property type="entry name" value="zf-CHY"/>
    <property type="match status" value="1"/>
</dbReference>
<proteinExistence type="predicted"/>
<keyword evidence="1" id="KW-0479">Metal-binding</keyword>
<evidence type="ECO:0000256" key="2">
    <source>
        <dbReference type="ARBA" id="ARBA00022771"/>
    </source>
</evidence>
<dbReference type="GO" id="GO:0061630">
    <property type="term" value="F:ubiquitin protein ligase activity"/>
    <property type="evidence" value="ECO:0007669"/>
    <property type="project" value="TreeGrafter"/>
</dbReference>
<dbReference type="GO" id="GO:0016567">
    <property type="term" value="P:protein ubiquitination"/>
    <property type="evidence" value="ECO:0007669"/>
    <property type="project" value="TreeGrafter"/>
</dbReference>
<dbReference type="CDD" id="cd16464">
    <property type="entry name" value="RING-H2_Pirh2-like"/>
    <property type="match status" value="1"/>
</dbReference>
<dbReference type="SUPFAM" id="SSF161219">
    <property type="entry name" value="CHY zinc finger-like"/>
    <property type="match status" value="1"/>
</dbReference>
<evidence type="ECO:0000313" key="8">
    <source>
        <dbReference type="EMBL" id="CAD8391138.1"/>
    </source>
</evidence>
<feature type="domain" description="CHY-type" evidence="6">
    <location>
        <begin position="82"/>
        <end position="149"/>
    </location>
</feature>
<evidence type="ECO:0000259" key="7">
    <source>
        <dbReference type="PROSITE" id="PS51270"/>
    </source>
</evidence>
<dbReference type="InterPro" id="IPR037275">
    <property type="entry name" value="Znf_CTCHY_sf"/>
</dbReference>
<dbReference type="InterPro" id="IPR039512">
    <property type="entry name" value="RCHY1_zinc-ribbon"/>
</dbReference>
<evidence type="ECO:0008006" key="9">
    <source>
        <dbReference type="Google" id="ProtNLM"/>
    </source>
</evidence>